<protein>
    <recommendedName>
        <fullName evidence="2">Nucleoside diphosphate kinase</fullName>
    </recommendedName>
</protein>
<name>A0AB39TBW8_9ACTN</name>
<sequence length="341" mass="36288">MTPHTAAIGAPTAAEACAVRPVAVLDAARRTTACPGRDLVIASDPEFRLGLATVGAITGDPVAFASTHALVVFKPDSLITGQALRLLALLTEGGFTPTAFRTGNISSLTQRALWRRQFGYSSPERIALTERYFALGPSVVALFRATTNGDTLPASVRLTELKGSTHPERRGPHHWRSVLTPVNRLLNLFHAADEPADVLREAAVLSGGGARLADLVRDSTARAAAGPSPARALEAQLRAFEERFNAAVPAASEPACAATRHLRDCQAPSFTDLVTVVRHDHGGEFCLECFDTSLDALCAPPSEWARLAVAGDEIPAFDPAMRELADTRKASADDWRARALS</sequence>
<dbReference type="Gene3D" id="3.30.70.141">
    <property type="entry name" value="Nucleoside diphosphate kinase-like domain"/>
    <property type="match status" value="1"/>
</dbReference>
<proteinExistence type="predicted"/>
<evidence type="ECO:0008006" key="2">
    <source>
        <dbReference type="Google" id="ProtNLM"/>
    </source>
</evidence>
<dbReference type="EMBL" id="CP163444">
    <property type="protein sequence ID" value="XDQ76357.1"/>
    <property type="molecule type" value="Genomic_DNA"/>
</dbReference>
<dbReference type="SUPFAM" id="SSF54919">
    <property type="entry name" value="Nucleoside diphosphate kinase, NDK"/>
    <property type="match status" value="1"/>
</dbReference>
<accession>A0AB39TBW8</accession>
<reference evidence="1" key="1">
    <citation type="submission" date="2024-07" db="EMBL/GenBank/DDBJ databases">
        <authorList>
            <person name="Yu S.T."/>
        </authorList>
    </citation>
    <scope>NUCLEOTIDE SEQUENCE</scope>
    <source>
        <strain evidence="1">R44</strain>
    </source>
</reference>
<dbReference type="AlphaFoldDB" id="A0AB39TBW8"/>
<dbReference type="InterPro" id="IPR036850">
    <property type="entry name" value="NDK-like_dom_sf"/>
</dbReference>
<organism evidence="1">
    <name type="scientific">Streptomyces sp. R44</name>
    <dbReference type="NCBI Taxonomy" id="3238633"/>
    <lineage>
        <taxon>Bacteria</taxon>
        <taxon>Bacillati</taxon>
        <taxon>Actinomycetota</taxon>
        <taxon>Actinomycetes</taxon>
        <taxon>Kitasatosporales</taxon>
        <taxon>Streptomycetaceae</taxon>
        <taxon>Streptomyces</taxon>
    </lineage>
</organism>
<gene>
    <name evidence="1" type="ORF">AB5J54_40160</name>
</gene>
<dbReference type="RefSeq" id="WP_369148954.1">
    <property type="nucleotide sequence ID" value="NZ_CP163444.1"/>
</dbReference>
<evidence type="ECO:0000313" key="1">
    <source>
        <dbReference type="EMBL" id="XDQ76357.1"/>
    </source>
</evidence>